<reference evidence="11" key="1">
    <citation type="submission" date="2025-08" db="UniProtKB">
        <authorList>
            <consortium name="Ensembl"/>
        </authorList>
    </citation>
    <scope>IDENTIFICATION</scope>
</reference>
<feature type="signal peptide" evidence="10">
    <location>
        <begin position="1"/>
        <end position="18"/>
    </location>
</feature>
<feature type="compositionally biased region" description="Polar residues" evidence="9">
    <location>
        <begin position="254"/>
        <end position="265"/>
    </location>
</feature>
<sequence length="494" mass="54960">MLRSPSLLGLLMLLASSAAPPVPPVGSPLSDGEYQLFFSSLWPTWKAHASCHLRQTFGCLSPAVLQLDQQENHGHVPEGPVCSAFPEAPWFQTFCQFAQYRCSKRKFYVKRIPCPSFFPKGLLHPEQQPYDVDFWAKDESSPTEAIPEKPPLSPADLHLHSNVDMLLKYSYALSSQKPVVRKIPPAMPAVPRPLQHRGPPVPPSALPVPPAPAPAPSRSHAWAESTWEHRLQRGVWQLISTALSLETPAGTEVPATTSELGSVTSGAKDRMQDTAPPGSLLALKRKEAVMILCYAVLEGVCVSSVVTQAWKELEEKILGFGDSVCDSLGRRHMDLCPACAFCSLKMEQCQNIYNLRRVHCKTGSFIAYINPQISTQHRAAGNKTSFPEPSEYFGTQVSSRLRPEYWCSLIATQGCDDPRVMLWLQAEYATFRAGDVPRKICDSGGVQHPTYCAFKSHQCLQHSLYNQRVIRHGCFTNRTYHVLSEEEGKEERPL</sequence>
<feature type="chain" id="PRO_5033985086" description="Acrosin-binding protein" evidence="10">
    <location>
        <begin position="19"/>
        <end position="494"/>
    </location>
</feature>
<evidence type="ECO:0000256" key="2">
    <source>
        <dbReference type="ARBA" id="ARBA00018940"/>
    </source>
</evidence>
<accession>A0A8C9EPW5</accession>
<dbReference type="PANTHER" id="PTHR21362">
    <property type="entry name" value="ACROSIN-BINDING PROTEIN"/>
    <property type="match status" value="1"/>
</dbReference>
<feature type="region of interest" description="Disordered" evidence="9">
    <location>
        <begin position="250"/>
        <end position="272"/>
    </location>
</feature>
<keyword evidence="3" id="KW-0597">Phosphoprotein</keyword>
<protein>
    <recommendedName>
        <fullName evidence="2">Acrosin-binding protein</fullName>
    </recommendedName>
    <alternativeName>
        <fullName evidence="6">Acrosin-binding protein, 60 kDa form</fullName>
    </alternativeName>
    <alternativeName>
        <fullName evidence="7">Proacrosin-binding protein sp32</fullName>
    </alternativeName>
</protein>
<dbReference type="Ensembl" id="ENSPSTT00000004029.1">
    <property type="protein sequence ID" value="ENSPSTP00000003842.1"/>
    <property type="gene ID" value="ENSPSTG00000002792.1"/>
</dbReference>
<dbReference type="InterPro" id="IPR009865">
    <property type="entry name" value="Proacrosin-bd"/>
</dbReference>
<feature type="region of interest" description="Disordered" evidence="9">
    <location>
        <begin position="195"/>
        <end position="218"/>
    </location>
</feature>
<dbReference type="PANTHER" id="PTHR21362:SF1">
    <property type="entry name" value="ACROSIN-BINDING PROTEIN"/>
    <property type="match status" value="1"/>
</dbReference>
<feature type="compositionally biased region" description="Pro residues" evidence="9">
    <location>
        <begin position="199"/>
        <end position="215"/>
    </location>
</feature>
<evidence type="ECO:0000256" key="4">
    <source>
        <dbReference type="ARBA" id="ARBA00022729"/>
    </source>
</evidence>
<reference evidence="11" key="2">
    <citation type="submission" date="2025-09" db="UniProtKB">
        <authorList>
            <consortium name="Ensembl"/>
        </authorList>
    </citation>
    <scope>IDENTIFICATION</scope>
</reference>
<keyword evidence="12" id="KW-1185">Reference proteome</keyword>
<keyword evidence="5" id="KW-0968">Cytoplasmic vesicle</keyword>
<comment type="function">
    <text evidence="8">Acrosomal protein that maintains proacrosin (pro-ACR) as an enzymatically inactive zymogen in the acrosome. Involved also in the acrosome formation.</text>
</comment>
<evidence type="ECO:0000256" key="3">
    <source>
        <dbReference type="ARBA" id="ARBA00022553"/>
    </source>
</evidence>
<evidence type="ECO:0000256" key="8">
    <source>
        <dbReference type="ARBA" id="ARBA00045517"/>
    </source>
</evidence>
<evidence type="ECO:0000256" key="6">
    <source>
        <dbReference type="ARBA" id="ARBA00032734"/>
    </source>
</evidence>
<evidence type="ECO:0000313" key="11">
    <source>
        <dbReference type="Ensembl" id="ENSPSTP00000003842.1"/>
    </source>
</evidence>
<dbReference type="GO" id="GO:0005634">
    <property type="term" value="C:nucleus"/>
    <property type="evidence" value="ECO:0007669"/>
    <property type="project" value="TreeGrafter"/>
</dbReference>
<evidence type="ECO:0000256" key="5">
    <source>
        <dbReference type="ARBA" id="ARBA00023329"/>
    </source>
</evidence>
<evidence type="ECO:0000256" key="10">
    <source>
        <dbReference type="SAM" id="SignalP"/>
    </source>
</evidence>
<comment type="subcellular location">
    <subcellularLocation>
        <location evidence="1">Cytoplasmic vesicle</location>
        <location evidence="1">Secretory vesicle</location>
        <location evidence="1">Acrosome</location>
    </subcellularLocation>
</comment>
<dbReference type="Proteomes" id="UP000694428">
    <property type="component" value="Unplaced"/>
</dbReference>
<evidence type="ECO:0000256" key="7">
    <source>
        <dbReference type="ARBA" id="ARBA00033453"/>
    </source>
</evidence>
<evidence type="ECO:0000256" key="9">
    <source>
        <dbReference type="SAM" id="MobiDB-lite"/>
    </source>
</evidence>
<evidence type="ECO:0000313" key="12">
    <source>
        <dbReference type="Proteomes" id="UP000694428"/>
    </source>
</evidence>
<proteinExistence type="predicted"/>
<keyword evidence="4 10" id="KW-0732">Signal</keyword>
<dbReference type="GO" id="GO:0001669">
    <property type="term" value="C:acrosomal vesicle"/>
    <property type="evidence" value="ECO:0007669"/>
    <property type="project" value="UniProtKB-SubCell"/>
</dbReference>
<dbReference type="Pfam" id="PF07222">
    <property type="entry name" value="PBP_sp32"/>
    <property type="match status" value="1"/>
</dbReference>
<name>A0A8C9EPW5_PAVCR</name>
<organism evidence="11 12">
    <name type="scientific">Pavo cristatus</name>
    <name type="common">Indian peafowl</name>
    <name type="synonym">Blue peafowl</name>
    <dbReference type="NCBI Taxonomy" id="9049"/>
    <lineage>
        <taxon>Eukaryota</taxon>
        <taxon>Metazoa</taxon>
        <taxon>Chordata</taxon>
        <taxon>Craniata</taxon>
        <taxon>Vertebrata</taxon>
        <taxon>Euteleostomi</taxon>
        <taxon>Archelosauria</taxon>
        <taxon>Archosauria</taxon>
        <taxon>Dinosauria</taxon>
        <taxon>Saurischia</taxon>
        <taxon>Theropoda</taxon>
        <taxon>Coelurosauria</taxon>
        <taxon>Aves</taxon>
        <taxon>Neognathae</taxon>
        <taxon>Galloanserae</taxon>
        <taxon>Galliformes</taxon>
        <taxon>Phasianidae</taxon>
        <taxon>Phasianinae</taxon>
        <taxon>Pavo</taxon>
    </lineage>
</organism>
<dbReference type="AlphaFoldDB" id="A0A8C9EPW5"/>
<evidence type="ECO:0000256" key="1">
    <source>
        <dbReference type="ARBA" id="ARBA00004218"/>
    </source>
</evidence>